<feature type="region of interest" description="Disordered" evidence="10">
    <location>
        <begin position="27"/>
        <end position="48"/>
    </location>
</feature>
<dbReference type="GO" id="GO:0034982">
    <property type="term" value="P:mitochondrial protein processing"/>
    <property type="evidence" value="ECO:0007669"/>
    <property type="project" value="TreeGrafter"/>
</dbReference>
<reference evidence="11" key="1">
    <citation type="submission" date="2020-06" db="EMBL/GenBank/DDBJ databases">
        <authorList>
            <person name="Onetto C."/>
        </authorList>
    </citation>
    <scope>NUCLEOTIDE SEQUENCE</scope>
</reference>
<evidence type="ECO:0000256" key="8">
    <source>
        <dbReference type="ARBA" id="ARBA00025322"/>
    </source>
</evidence>
<dbReference type="PANTHER" id="PTHR21711">
    <property type="entry name" value="MITOCHONDRIAL INNER MEMBRANE PROTEASE"/>
    <property type="match status" value="1"/>
</dbReference>
<evidence type="ECO:0000256" key="9">
    <source>
        <dbReference type="RuleBase" id="RU364057"/>
    </source>
</evidence>
<evidence type="ECO:0000256" key="6">
    <source>
        <dbReference type="ARBA" id="ARBA00022801"/>
    </source>
</evidence>
<organism evidence="11 12">
    <name type="scientific">Aureobasidium uvarum</name>
    <dbReference type="NCBI Taxonomy" id="2773716"/>
    <lineage>
        <taxon>Eukaryota</taxon>
        <taxon>Fungi</taxon>
        <taxon>Dikarya</taxon>
        <taxon>Ascomycota</taxon>
        <taxon>Pezizomycotina</taxon>
        <taxon>Dothideomycetes</taxon>
        <taxon>Dothideomycetidae</taxon>
        <taxon>Dothideales</taxon>
        <taxon>Saccotheciaceae</taxon>
        <taxon>Aureobasidium</taxon>
    </lineage>
</organism>
<comment type="function">
    <text evidence="8">Has a dual role in the assembly of mitochondrial ATPase. Acts as a protease that removes N-terminal residues of mitochondrial ATPase CF(0) subunit 6 at the intermembrane space side. Also involved in the correct assembly of the membrane-embedded ATPase CF(0) particle, probably mediating association of subunit 6 with the subunit 9 ring.</text>
</comment>
<evidence type="ECO:0000256" key="3">
    <source>
        <dbReference type="ARBA" id="ARBA00014615"/>
    </source>
</evidence>
<evidence type="ECO:0000256" key="4">
    <source>
        <dbReference type="ARBA" id="ARBA00022670"/>
    </source>
</evidence>
<keyword evidence="9" id="KW-0999">Mitochondrion inner membrane</keyword>
<keyword evidence="9" id="KW-0472">Membrane</keyword>
<evidence type="ECO:0000256" key="2">
    <source>
        <dbReference type="ARBA" id="ARBA00009915"/>
    </source>
</evidence>
<dbReference type="EMBL" id="CAINUL010000001">
    <property type="protein sequence ID" value="CAD0106186.1"/>
    <property type="molecule type" value="Genomic_DNA"/>
</dbReference>
<evidence type="ECO:0000313" key="11">
    <source>
        <dbReference type="EMBL" id="CAD0106186.1"/>
    </source>
</evidence>
<feature type="compositionally biased region" description="Polar residues" evidence="10">
    <location>
        <begin position="27"/>
        <end position="47"/>
    </location>
</feature>
<comment type="caution">
    <text evidence="11">The sequence shown here is derived from an EMBL/GenBank/DDBJ whole genome shotgun (WGS) entry which is preliminary data.</text>
</comment>
<keyword evidence="12" id="KW-1185">Reference proteome</keyword>
<protein>
    <recommendedName>
        <fullName evidence="3 9">Mitochondrial inner membrane protease ATP23</fullName>
        <ecNumber evidence="9">3.4.24.-</ecNumber>
    </recommendedName>
</protein>
<proteinExistence type="inferred from homology"/>
<dbReference type="GO" id="GO:0033615">
    <property type="term" value="P:mitochondrial proton-transporting ATP synthase complex assembly"/>
    <property type="evidence" value="ECO:0007669"/>
    <property type="project" value="TreeGrafter"/>
</dbReference>
<name>A0A9N8PPT5_9PEZI</name>
<dbReference type="Proteomes" id="UP000745764">
    <property type="component" value="Unassembled WGS sequence"/>
</dbReference>
<gene>
    <name evidence="11" type="ORF">AWRI4620_LOCUS441</name>
</gene>
<keyword evidence="4 9" id="KW-0645">Protease</keyword>
<comment type="subcellular location">
    <subcellularLocation>
        <location evidence="1 9">Mitochondrion inner membrane</location>
        <topology evidence="1 9">Peripheral membrane protein</topology>
        <orientation evidence="1 9">Intermembrane side</orientation>
    </subcellularLocation>
</comment>
<dbReference type="InterPro" id="IPR019165">
    <property type="entry name" value="Peptidase_M76_ATP23"/>
</dbReference>
<evidence type="ECO:0000256" key="7">
    <source>
        <dbReference type="ARBA" id="ARBA00023049"/>
    </source>
</evidence>
<evidence type="ECO:0000256" key="5">
    <source>
        <dbReference type="ARBA" id="ARBA00022723"/>
    </source>
</evidence>
<dbReference type="AlphaFoldDB" id="A0A9N8PPT5"/>
<dbReference type="OrthoDB" id="285308at2759"/>
<dbReference type="GO" id="GO:0005743">
    <property type="term" value="C:mitochondrial inner membrane"/>
    <property type="evidence" value="ECO:0007669"/>
    <property type="project" value="UniProtKB-SubCell"/>
</dbReference>
<dbReference type="Pfam" id="PF09768">
    <property type="entry name" value="Peptidase_M76"/>
    <property type="match status" value="1"/>
</dbReference>
<keyword evidence="5 9" id="KW-0479">Metal-binding</keyword>
<keyword evidence="6 9" id="KW-0378">Hydrolase</keyword>
<sequence>MSILRPPAPRPSQRNILPITITFTTPGIMSQSNTNSLPETTTANSPAAPTLDQDFYTWSTFFNILTGGATPQEREAYFDIKDTINEERDIKRAEKDRKWLLEYSPIVRFMRHNINLLGHDLNETNMRVKRCTTQQSGGFDPEFGILLCANKFRNRGHMEDTMAHEMVHAYDHLRFKLDPLDLRHAACMEIRASTLSGECRFGREFFTRGQWNITQQLQECVRRRATLSVANRPSCKDNTHAARVVDEVWDSCFNDTRPFDEIYK</sequence>
<dbReference type="EC" id="3.4.24.-" evidence="9"/>
<dbReference type="PANTHER" id="PTHR21711:SF0">
    <property type="entry name" value="MITOCHONDRIAL INNER MEMBRANE PROTEASE ATP23 HOMOLOG"/>
    <property type="match status" value="1"/>
</dbReference>
<evidence type="ECO:0000313" key="12">
    <source>
        <dbReference type="Proteomes" id="UP000745764"/>
    </source>
</evidence>
<comment type="similarity">
    <text evidence="2 9">Belongs to the peptidase M76 family.</text>
</comment>
<keyword evidence="7 9" id="KW-0482">Metalloprotease</keyword>
<dbReference type="GO" id="GO:0046872">
    <property type="term" value="F:metal ion binding"/>
    <property type="evidence" value="ECO:0007669"/>
    <property type="project" value="UniProtKB-KW"/>
</dbReference>
<accession>A0A9N8PPT5</accession>
<dbReference type="GO" id="GO:0004222">
    <property type="term" value="F:metalloendopeptidase activity"/>
    <property type="evidence" value="ECO:0007669"/>
    <property type="project" value="InterPro"/>
</dbReference>
<keyword evidence="9" id="KW-0496">Mitochondrion</keyword>
<evidence type="ECO:0000256" key="1">
    <source>
        <dbReference type="ARBA" id="ARBA00004137"/>
    </source>
</evidence>
<evidence type="ECO:0000256" key="10">
    <source>
        <dbReference type="SAM" id="MobiDB-lite"/>
    </source>
</evidence>